<feature type="domain" description="Major facilitator superfamily (MFS) profile" evidence="9">
    <location>
        <begin position="5"/>
        <end position="394"/>
    </location>
</feature>
<protein>
    <submittedName>
        <fullName evidence="10">Proline/glycine betaine transporter-like protein</fullName>
    </submittedName>
</protein>
<keyword evidence="6 8" id="KW-1133">Transmembrane helix</keyword>
<dbReference type="InterPro" id="IPR051084">
    <property type="entry name" value="H+-coupled_symporters"/>
</dbReference>
<dbReference type="SUPFAM" id="SSF103473">
    <property type="entry name" value="MFS general substrate transporter"/>
    <property type="match status" value="1"/>
</dbReference>
<dbReference type="InterPro" id="IPR020846">
    <property type="entry name" value="MFS_dom"/>
</dbReference>
<evidence type="ECO:0000256" key="5">
    <source>
        <dbReference type="ARBA" id="ARBA00022847"/>
    </source>
</evidence>
<evidence type="ECO:0000256" key="7">
    <source>
        <dbReference type="ARBA" id="ARBA00023136"/>
    </source>
</evidence>
<dbReference type="PANTHER" id="PTHR43528:SF1">
    <property type="entry name" value="ALPHA-KETOGLUTARATE PERMEASE"/>
    <property type="match status" value="1"/>
</dbReference>
<feature type="transmembrane region" description="Helical" evidence="8">
    <location>
        <begin position="286"/>
        <end position="303"/>
    </location>
</feature>
<name>A0A0W0TMR5_9GAMM</name>
<dbReference type="GO" id="GO:0005886">
    <property type="term" value="C:plasma membrane"/>
    <property type="evidence" value="ECO:0007669"/>
    <property type="project" value="UniProtKB-SubCell"/>
</dbReference>
<accession>A0A0W0TMR5</accession>
<evidence type="ECO:0000256" key="8">
    <source>
        <dbReference type="SAM" id="Phobius"/>
    </source>
</evidence>
<dbReference type="InterPro" id="IPR011701">
    <property type="entry name" value="MFS"/>
</dbReference>
<dbReference type="InterPro" id="IPR036259">
    <property type="entry name" value="MFS_trans_sf"/>
</dbReference>
<evidence type="ECO:0000313" key="11">
    <source>
        <dbReference type="Proteomes" id="UP000054698"/>
    </source>
</evidence>
<evidence type="ECO:0000256" key="4">
    <source>
        <dbReference type="ARBA" id="ARBA00022692"/>
    </source>
</evidence>
<organism evidence="10 11">
    <name type="scientific">Legionella feeleii</name>
    <dbReference type="NCBI Taxonomy" id="453"/>
    <lineage>
        <taxon>Bacteria</taxon>
        <taxon>Pseudomonadati</taxon>
        <taxon>Pseudomonadota</taxon>
        <taxon>Gammaproteobacteria</taxon>
        <taxon>Legionellales</taxon>
        <taxon>Legionellaceae</taxon>
        <taxon>Legionella</taxon>
    </lineage>
</organism>
<proteinExistence type="predicted"/>
<dbReference type="Proteomes" id="UP000054698">
    <property type="component" value="Unassembled WGS sequence"/>
</dbReference>
<evidence type="ECO:0000256" key="2">
    <source>
        <dbReference type="ARBA" id="ARBA00022448"/>
    </source>
</evidence>
<gene>
    <name evidence="10" type="primary">tphB</name>
    <name evidence="10" type="ORF">Lfee_1792</name>
</gene>
<dbReference type="GO" id="GO:0015293">
    <property type="term" value="F:symporter activity"/>
    <property type="evidence" value="ECO:0007669"/>
    <property type="project" value="UniProtKB-KW"/>
</dbReference>
<feature type="transmembrane region" description="Helical" evidence="8">
    <location>
        <begin position="77"/>
        <end position="94"/>
    </location>
</feature>
<dbReference type="PATRIC" id="fig|453.4.peg.1967"/>
<feature type="transmembrane region" description="Helical" evidence="8">
    <location>
        <begin position="344"/>
        <end position="362"/>
    </location>
</feature>
<feature type="transmembrane region" description="Helical" evidence="8">
    <location>
        <begin position="139"/>
        <end position="165"/>
    </location>
</feature>
<dbReference type="Gene3D" id="1.20.1250.20">
    <property type="entry name" value="MFS general substrate transporter like domains"/>
    <property type="match status" value="1"/>
</dbReference>
<comment type="subcellular location">
    <subcellularLocation>
        <location evidence="1">Cell membrane</location>
        <topology evidence="1">Multi-pass membrane protein</topology>
    </subcellularLocation>
</comment>
<evidence type="ECO:0000256" key="3">
    <source>
        <dbReference type="ARBA" id="ARBA00022475"/>
    </source>
</evidence>
<keyword evidence="3" id="KW-1003">Cell membrane</keyword>
<keyword evidence="2" id="KW-0813">Transport</keyword>
<dbReference type="Pfam" id="PF07690">
    <property type="entry name" value="MFS_1"/>
    <property type="match status" value="1"/>
</dbReference>
<sequence length="409" mass="45304">MKRKALLLVLALVFLEWLDFSLYLYLAKSVFAVKFFPPSEYSLELTFALFAAAYFARPVGGWLFGCKADLSGRRNPMVFSAALMGLATLGIALLPDYAQIGLWATWGLLLLRMAQGLALGGEINTSAMFLVEHHPHRVLLAGALVAAGGAFGMFIGSALATLLQYISLPEVWRIIFALVGFVSLWVCHLRKQLQESPEFRKNQLPMAGIWRRYWRGFVNIAAIAFFVSITVYICNVFWVSFAIDRQLWSEKACAWTGSLAQLASALLAIPIAYFAKPKQVYHLMRASMLLAIITAPALFYFTLQAKTVGVLIAITGYALTNALICASLYYLLYLQLPAQYRCRGVSTIWAIAAGLGAVGLPIAEQATIMKIFWLPGLLVAMTVTLCFILLSNYQYQFGYSTNDKMTEGL</sequence>
<keyword evidence="5" id="KW-0769">Symport</keyword>
<dbReference type="STRING" id="453.Lfee_1792"/>
<comment type="caution">
    <text evidence="10">The sequence shown here is derived from an EMBL/GenBank/DDBJ whole genome shotgun (WGS) entry which is preliminary data.</text>
</comment>
<feature type="transmembrane region" description="Helical" evidence="8">
    <location>
        <begin position="309"/>
        <end position="332"/>
    </location>
</feature>
<evidence type="ECO:0000256" key="1">
    <source>
        <dbReference type="ARBA" id="ARBA00004651"/>
    </source>
</evidence>
<keyword evidence="4 8" id="KW-0812">Transmembrane</keyword>
<evidence type="ECO:0000256" key="6">
    <source>
        <dbReference type="ARBA" id="ARBA00022989"/>
    </source>
</evidence>
<dbReference type="OrthoDB" id="3690818at2"/>
<dbReference type="AlphaFoldDB" id="A0A0W0TMR5"/>
<dbReference type="PROSITE" id="PS50850">
    <property type="entry name" value="MFS"/>
    <property type="match status" value="1"/>
</dbReference>
<feature type="transmembrane region" description="Helical" evidence="8">
    <location>
        <begin position="45"/>
        <end position="65"/>
    </location>
</feature>
<reference evidence="10 11" key="1">
    <citation type="submission" date="2015-11" db="EMBL/GenBank/DDBJ databases">
        <title>Genomic analysis of 38 Legionella species identifies large and diverse effector repertoires.</title>
        <authorList>
            <person name="Burstein D."/>
            <person name="Amaro F."/>
            <person name="Zusman T."/>
            <person name="Lifshitz Z."/>
            <person name="Cohen O."/>
            <person name="Gilbert J.A."/>
            <person name="Pupko T."/>
            <person name="Shuman H.A."/>
            <person name="Segal G."/>
        </authorList>
    </citation>
    <scope>NUCLEOTIDE SEQUENCE [LARGE SCALE GENOMIC DNA]</scope>
    <source>
        <strain evidence="10 11">WO-44C</strain>
    </source>
</reference>
<dbReference type="EMBL" id="LNYB01000080">
    <property type="protein sequence ID" value="KTC96880.1"/>
    <property type="molecule type" value="Genomic_DNA"/>
</dbReference>
<feature type="transmembrane region" description="Helical" evidence="8">
    <location>
        <begin position="255"/>
        <end position="274"/>
    </location>
</feature>
<dbReference type="RefSeq" id="WP_058445959.1">
    <property type="nucleotide sequence ID" value="NZ_CAAAHT010000002.1"/>
</dbReference>
<feature type="transmembrane region" description="Helical" evidence="8">
    <location>
        <begin position="368"/>
        <end position="390"/>
    </location>
</feature>
<evidence type="ECO:0000313" key="10">
    <source>
        <dbReference type="EMBL" id="KTC96880.1"/>
    </source>
</evidence>
<dbReference type="PANTHER" id="PTHR43528">
    <property type="entry name" value="ALPHA-KETOGLUTARATE PERMEASE"/>
    <property type="match status" value="1"/>
</dbReference>
<keyword evidence="11" id="KW-1185">Reference proteome</keyword>
<evidence type="ECO:0000259" key="9">
    <source>
        <dbReference type="PROSITE" id="PS50850"/>
    </source>
</evidence>
<feature type="transmembrane region" description="Helical" evidence="8">
    <location>
        <begin position="216"/>
        <end position="243"/>
    </location>
</feature>
<feature type="transmembrane region" description="Helical" evidence="8">
    <location>
        <begin position="171"/>
        <end position="189"/>
    </location>
</feature>
<keyword evidence="7 8" id="KW-0472">Membrane</keyword>